<feature type="domain" description="4-fold beta flower" evidence="1">
    <location>
        <begin position="3"/>
        <end position="114"/>
    </location>
</feature>
<organism evidence="2 3">
    <name type="scientific">Caenispirillum bisanense</name>
    <dbReference type="NCBI Taxonomy" id="414052"/>
    <lineage>
        <taxon>Bacteria</taxon>
        <taxon>Pseudomonadati</taxon>
        <taxon>Pseudomonadota</taxon>
        <taxon>Alphaproteobacteria</taxon>
        <taxon>Rhodospirillales</taxon>
        <taxon>Novispirillaceae</taxon>
        <taxon>Caenispirillum</taxon>
    </lineage>
</organism>
<proteinExistence type="predicted"/>
<keyword evidence="3" id="KW-1185">Reference proteome</keyword>
<gene>
    <name evidence="2" type="ORF">SAMN05421508_102252</name>
</gene>
<evidence type="ECO:0000259" key="1">
    <source>
        <dbReference type="Pfam" id="PF21784"/>
    </source>
</evidence>
<evidence type="ECO:0000313" key="2">
    <source>
        <dbReference type="EMBL" id="SOD92074.1"/>
    </source>
</evidence>
<name>A0A286GAP2_9PROT</name>
<reference evidence="2 3" key="1">
    <citation type="submission" date="2017-09" db="EMBL/GenBank/DDBJ databases">
        <authorList>
            <person name="Ehlers B."/>
            <person name="Leendertz F.H."/>
        </authorList>
    </citation>
    <scope>NUCLEOTIDE SEQUENCE [LARGE SCALE GENOMIC DNA]</scope>
    <source>
        <strain evidence="2 3">USBA 140</strain>
    </source>
</reference>
<dbReference type="Proteomes" id="UP000219621">
    <property type="component" value="Unassembled WGS sequence"/>
</dbReference>
<dbReference type="InterPro" id="IPR048911">
    <property type="entry name" value="Bflower"/>
</dbReference>
<dbReference type="RefSeq" id="WP_097278014.1">
    <property type="nucleotide sequence ID" value="NZ_OCNJ01000002.1"/>
</dbReference>
<dbReference type="OrthoDB" id="7961376at2"/>
<dbReference type="EMBL" id="OCNJ01000002">
    <property type="protein sequence ID" value="SOD92074.1"/>
    <property type="molecule type" value="Genomic_DNA"/>
</dbReference>
<accession>A0A286GAP2</accession>
<protein>
    <recommendedName>
        <fullName evidence="1">4-fold beta flower domain-containing protein</fullName>
    </recommendedName>
</protein>
<evidence type="ECO:0000313" key="3">
    <source>
        <dbReference type="Proteomes" id="UP000219621"/>
    </source>
</evidence>
<dbReference type="AlphaFoldDB" id="A0A286GAP2"/>
<sequence length="114" mass="12499">MRALYDSRGSCVGYLGPRGRIVTRRGRVKAIIGRGGVIHDARGRHLGWWRDGYMRGRDGGVVAFRRGSRLRVIPPMVGPAPLGPTDVLLTPVSPIRDVPPLMPAGTFAWSRQTL</sequence>
<dbReference type="Pfam" id="PF21784">
    <property type="entry name" value="Bflower"/>
    <property type="match status" value="1"/>
</dbReference>